<evidence type="ECO:0000313" key="3">
    <source>
        <dbReference type="EMBL" id="CAB4124664.1"/>
    </source>
</evidence>
<evidence type="ECO:0000259" key="1">
    <source>
        <dbReference type="Pfam" id="PF02739"/>
    </source>
</evidence>
<dbReference type="InterPro" id="IPR029060">
    <property type="entry name" value="PIN-like_dom_sf"/>
</dbReference>
<dbReference type="PANTHER" id="PTHR42646:SF2">
    <property type="entry name" value="5'-3' EXONUCLEASE FAMILY PROTEIN"/>
    <property type="match status" value="1"/>
</dbReference>
<sequence>MILVDYSQTALNAILSFQKELKGNDAEIVNLCRHVILSSFQNIKRKYAKEYGEIVVCCDGRSYWRKEVFEFYKGNRKKSREASDLPWQLIFDTMSSIREDLRNNFPYKVVHFDRAEADDIIAVLSKWTQDNGLIMEGLEETQQKVLIISSDHDFKQLHRFPNVRQWSPRIKKFIERETDYMTNGHIQHIVKASDDGIPNILSADNVLVTEGVRQKTVSAKRLAEFLELGFAACRTDDERRNWHRNERLIDFKFIPEDISESIVEQYLNTKVVKDRMQIMNYLIQHRCRLLLDTLEDF</sequence>
<dbReference type="Gene3D" id="1.10.150.20">
    <property type="entry name" value="5' to 3' exonuclease, C-terminal subdomain"/>
    <property type="match status" value="1"/>
</dbReference>
<protein>
    <submittedName>
        <fullName evidence="3">RnaseH</fullName>
    </submittedName>
</protein>
<dbReference type="CDD" id="cd09860">
    <property type="entry name" value="PIN_T4-like"/>
    <property type="match status" value="1"/>
</dbReference>
<dbReference type="InterPro" id="IPR038969">
    <property type="entry name" value="FEN"/>
</dbReference>
<gene>
    <name evidence="3" type="ORF">UFOVP58_20</name>
</gene>
<dbReference type="Pfam" id="PF02739">
    <property type="entry name" value="5_3_exonuc_N"/>
    <property type="match status" value="1"/>
</dbReference>
<evidence type="ECO:0000259" key="2">
    <source>
        <dbReference type="Pfam" id="PF09293"/>
    </source>
</evidence>
<dbReference type="GO" id="GO:0003677">
    <property type="term" value="F:DNA binding"/>
    <property type="evidence" value="ECO:0007669"/>
    <property type="project" value="InterPro"/>
</dbReference>
<dbReference type="SUPFAM" id="SSF88723">
    <property type="entry name" value="PIN domain-like"/>
    <property type="match status" value="1"/>
</dbReference>
<dbReference type="InterPro" id="IPR036276">
    <property type="entry name" value="T4_RNaseH_C"/>
</dbReference>
<dbReference type="SUPFAM" id="SSF47807">
    <property type="entry name" value="5' to 3' exonuclease, C-terminal subdomain"/>
    <property type="match status" value="1"/>
</dbReference>
<organism evidence="3">
    <name type="scientific">uncultured Caudovirales phage</name>
    <dbReference type="NCBI Taxonomy" id="2100421"/>
    <lineage>
        <taxon>Viruses</taxon>
        <taxon>Duplodnaviria</taxon>
        <taxon>Heunggongvirae</taxon>
        <taxon>Uroviricota</taxon>
        <taxon>Caudoviricetes</taxon>
        <taxon>Peduoviridae</taxon>
        <taxon>Maltschvirus</taxon>
        <taxon>Maltschvirus maltsch</taxon>
    </lineage>
</organism>
<dbReference type="Gene3D" id="3.40.50.1010">
    <property type="entry name" value="5'-nuclease"/>
    <property type="match status" value="1"/>
</dbReference>
<dbReference type="EMBL" id="LR796186">
    <property type="protein sequence ID" value="CAB4124664.1"/>
    <property type="molecule type" value="Genomic_DNA"/>
</dbReference>
<dbReference type="PANTHER" id="PTHR42646">
    <property type="entry name" value="FLAP ENDONUCLEASE XNI"/>
    <property type="match status" value="1"/>
</dbReference>
<reference evidence="3" key="1">
    <citation type="submission" date="2020-04" db="EMBL/GenBank/DDBJ databases">
        <authorList>
            <person name="Chiriac C."/>
            <person name="Salcher M."/>
            <person name="Ghai R."/>
            <person name="Kavagutti S V."/>
        </authorList>
    </citation>
    <scope>NUCLEOTIDE SEQUENCE</scope>
</reference>
<name>A0A6J5KQF9_9CAUD</name>
<feature type="domain" description="T4 RNase H C-terminal" evidence="2">
    <location>
        <begin position="234"/>
        <end position="297"/>
    </location>
</feature>
<proteinExistence type="predicted"/>
<feature type="domain" description="5'-3' exonuclease alpha-helical arch N-terminal" evidence="1">
    <location>
        <begin position="2"/>
        <end position="170"/>
    </location>
</feature>
<dbReference type="GO" id="GO:0033567">
    <property type="term" value="P:DNA replication, Okazaki fragment processing"/>
    <property type="evidence" value="ECO:0007669"/>
    <property type="project" value="InterPro"/>
</dbReference>
<dbReference type="Pfam" id="PF09293">
    <property type="entry name" value="RNaseH_C"/>
    <property type="match status" value="1"/>
</dbReference>
<dbReference type="GO" id="GO:0017108">
    <property type="term" value="F:5'-flap endonuclease activity"/>
    <property type="evidence" value="ECO:0007669"/>
    <property type="project" value="InterPro"/>
</dbReference>
<accession>A0A6J5KQF9</accession>
<dbReference type="InterPro" id="IPR020046">
    <property type="entry name" value="5-3_exonucl_a-hlix_arch_N"/>
</dbReference>
<dbReference type="InterPro" id="IPR036279">
    <property type="entry name" value="5-3_exonuclease_C_sf"/>
</dbReference>